<dbReference type="AlphaFoldDB" id="A0AA40FHI7"/>
<proteinExistence type="predicted"/>
<sequence length="205" mass="23326">MVELDEERCECDIEFAPGDVPVIDNVRPLDRKPFARSVTKFMKVSRTSRGIIGKAAACVAARRWTWLVDPCFEHRMANDTLWCILWIRSKNPWRRKTRKQACVERAKGGRGKARSKAHASWDSSSHTPLNRRGRFYSAPGYRQTSRRKETTDVGCWMHDELASRGCIHPPPSGTRFGTPFPNPTSQRQVFSYPNFPNADFALAAG</sequence>
<protein>
    <submittedName>
        <fullName evidence="2">Uncharacterized protein</fullName>
    </submittedName>
</protein>
<dbReference type="EMBL" id="JAHYIQ010000038">
    <property type="protein sequence ID" value="KAK1119200.1"/>
    <property type="molecule type" value="Genomic_DNA"/>
</dbReference>
<evidence type="ECO:0000313" key="2">
    <source>
        <dbReference type="EMBL" id="KAK1119200.1"/>
    </source>
</evidence>
<organism evidence="2 3">
    <name type="scientific">Melipona bicolor</name>
    <dbReference type="NCBI Taxonomy" id="60889"/>
    <lineage>
        <taxon>Eukaryota</taxon>
        <taxon>Metazoa</taxon>
        <taxon>Ecdysozoa</taxon>
        <taxon>Arthropoda</taxon>
        <taxon>Hexapoda</taxon>
        <taxon>Insecta</taxon>
        <taxon>Pterygota</taxon>
        <taxon>Neoptera</taxon>
        <taxon>Endopterygota</taxon>
        <taxon>Hymenoptera</taxon>
        <taxon>Apocrita</taxon>
        <taxon>Aculeata</taxon>
        <taxon>Apoidea</taxon>
        <taxon>Anthophila</taxon>
        <taxon>Apidae</taxon>
        <taxon>Melipona</taxon>
    </lineage>
</organism>
<gene>
    <name evidence="2" type="ORF">K0M31_013695</name>
</gene>
<accession>A0AA40FHI7</accession>
<reference evidence="2" key="1">
    <citation type="submission" date="2021-10" db="EMBL/GenBank/DDBJ databases">
        <title>Melipona bicolor Genome sequencing and assembly.</title>
        <authorList>
            <person name="Araujo N.S."/>
            <person name="Arias M.C."/>
        </authorList>
    </citation>
    <scope>NUCLEOTIDE SEQUENCE</scope>
    <source>
        <strain evidence="2">USP_2M_L1-L4_2017</strain>
        <tissue evidence="2">Whole body</tissue>
    </source>
</reference>
<comment type="caution">
    <text evidence="2">The sequence shown here is derived from an EMBL/GenBank/DDBJ whole genome shotgun (WGS) entry which is preliminary data.</text>
</comment>
<feature type="compositionally biased region" description="Basic residues" evidence="1">
    <location>
        <begin position="108"/>
        <end position="117"/>
    </location>
</feature>
<keyword evidence="3" id="KW-1185">Reference proteome</keyword>
<feature type="region of interest" description="Disordered" evidence="1">
    <location>
        <begin position="98"/>
        <end position="145"/>
    </location>
</feature>
<name>A0AA40FHI7_9HYME</name>
<dbReference type="Proteomes" id="UP001177670">
    <property type="component" value="Unassembled WGS sequence"/>
</dbReference>
<evidence type="ECO:0000313" key="3">
    <source>
        <dbReference type="Proteomes" id="UP001177670"/>
    </source>
</evidence>
<evidence type="ECO:0000256" key="1">
    <source>
        <dbReference type="SAM" id="MobiDB-lite"/>
    </source>
</evidence>